<dbReference type="Gene3D" id="3.60.15.10">
    <property type="entry name" value="Ribonuclease Z/Hydroxyacylglutathione hydrolase-like"/>
    <property type="match status" value="1"/>
</dbReference>
<dbReference type="EMBL" id="JAUTXT010000070">
    <property type="protein sequence ID" value="KAK3669836.1"/>
    <property type="molecule type" value="Genomic_DNA"/>
</dbReference>
<dbReference type="AlphaFoldDB" id="A0AAE0TPZ6"/>
<organism evidence="2 3">
    <name type="scientific">Recurvomyces mirabilis</name>
    <dbReference type="NCBI Taxonomy" id="574656"/>
    <lineage>
        <taxon>Eukaryota</taxon>
        <taxon>Fungi</taxon>
        <taxon>Dikarya</taxon>
        <taxon>Ascomycota</taxon>
        <taxon>Pezizomycotina</taxon>
        <taxon>Dothideomycetes</taxon>
        <taxon>Dothideomycetidae</taxon>
        <taxon>Mycosphaerellales</taxon>
        <taxon>Teratosphaeriaceae</taxon>
        <taxon>Recurvomyces</taxon>
    </lineage>
</organism>
<evidence type="ECO:0000313" key="3">
    <source>
        <dbReference type="Proteomes" id="UP001274830"/>
    </source>
</evidence>
<feature type="domain" description="Metallo-beta-lactamase" evidence="1">
    <location>
        <begin position="33"/>
        <end position="205"/>
    </location>
</feature>
<evidence type="ECO:0000313" key="2">
    <source>
        <dbReference type="EMBL" id="KAK3669836.1"/>
    </source>
</evidence>
<sequence length="245" mass="27770">MKGKYKNRMEQVGTSNNEDRMYSIVTEPKVAIGQRCILIQTEEGNVLWDCITFLDQDTVDFIKSKGGLKGIVISHPHYYSTHLDWAGTFECPVYMAKDDEEWLNREDRVGCRKLLTSTSQDIIPGVTAIKTGGHFPGSLVLLWEAKLLIADTFVTVPSAMYHIDRLPGTTSYAFMWAVPNMIPLNPAELHKMWRAISSFDFESTHGAFVGQEVRDRNVKSRVLESMKIQARAMGWSDHPLLKETV</sequence>
<proteinExistence type="predicted"/>
<dbReference type="SMART" id="SM00849">
    <property type="entry name" value="Lactamase_B"/>
    <property type="match status" value="1"/>
</dbReference>
<dbReference type="PANTHER" id="PTHR36839">
    <property type="entry name" value="METALLO-BETA-LACTAMASE FAMILY PROTEIN (AFU_ORTHOLOGUE AFUA_5G12770)"/>
    <property type="match status" value="1"/>
</dbReference>
<dbReference type="SUPFAM" id="SSF56281">
    <property type="entry name" value="Metallo-hydrolase/oxidoreductase"/>
    <property type="match status" value="1"/>
</dbReference>
<evidence type="ECO:0000259" key="1">
    <source>
        <dbReference type="SMART" id="SM00849"/>
    </source>
</evidence>
<comment type="caution">
    <text evidence="2">The sequence shown here is derived from an EMBL/GenBank/DDBJ whole genome shotgun (WGS) entry which is preliminary data.</text>
</comment>
<dbReference type="PANTHER" id="PTHR36839:SF1">
    <property type="entry name" value="METALLO-BETA-LACTAMASE FAMILY PROTEIN (AFU_ORTHOLOGUE AFUA_5G12770)"/>
    <property type="match status" value="1"/>
</dbReference>
<name>A0AAE0TPZ6_9PEZI</name>
<accession>A0AAE0TPZ6</accession>
<dbReference type="Proteomes" id="UP001274830">
    <property type="component" value="Unassembled WGS sequence"/>
</dbReference>
<reference evidence="2" key="1">
    <citation type="submission" date="2023-07" db="EMBL/GenBank/DDBJ databases">
        <title>Black Yeasts Isolated from many extreme environments.</title>
        <authorList>
            <person name="Coleine C."/>
            <person name="Stajich J.E."/>
            <person name="Selbmann L."/>
        </authorList>
    </citation>
    <scope>NUCLEOTIDE SEQUENCE</scope>
    <source>
        <strain evidence="2">CCFEE 5485</strain>
    </source>
</reference>
<protein>
    <recommendedName>
        <fullName evidence="1">Metallo-beta-lactamase domain-containing protein</fullName>
    </recommendedName>
</protein>
<dbReference type="InterPro" id="IPR036866">
    <property type="entry name" value="RibonucZ/Hydroxyglut_hydro"/>
</dbReference>
<dbReference type="InterPro" id="IPR001279">
    <property type="entry name" value="Metallo-B-lactamas"/>
</dbReference>
<keyword evidence="3" id="KW-1185">Reference proteome</keyword>
<gene>
    <name evidence="2" type="ORF">LTR78_010294</name>
</gene>